<feature type="transmembrane region" description="Helical" evidence="5">
    <location>
        <begin position="331"/>
        <end position="348"/>
    </location>
</feature>
<keyword evidence="8" id="KW-1185">Reference proteome</keyword>
<feature type="transmembrane region" description="Helical" evidence="5">
    <location>
        <begin position="405"/>
        <end position="429"/>
    </location>
</feature>
<evidence type="ECO:0000256" key="1">
    <source>
        <dbReference type="ARBA" id="ARBA00004141"/>
    </source>
</evidence>
<dbReference type="PRINTS" id="PR00171">
    <property type="entry name" value="SUGRTRNSPORT"/>
</dbReference>
<dbReference type="FunFam" id="1.20.1250.20:FF:000249">
    <property type="entry name" value="facilitated trehalose transporter Tret1"/>
    <property type="match status" value="1"/>
</dbReference>
<feature type="transmembrane region" description="Helical" evidence="5">
    <location>
        <begin position="288"/>
        <end position="311"/>
    </location>
</feature>
<feature type="transmembrane region" description="Helical" evidence="5">
    <location>
        <begin position="117"/>
        <end position="134"/>
    </location>
</feature>
<keyword evidence="3 5" id="KW-1133">Transmembrane helix</keyword>
<evidence type="ECO:0000256" key="4">
    <source>
        <dbReference type="ARBA" id="ARBA00023136"/>
    </source>
</evidence>
<evidence type="ECO:0000313" key="8">
    <source>
        <dbReference type="Proteomes" id="UP000027135"/>
    </source>
</evidence>
<evidence type="ECO:0000256" key="3">
    <source>
        <dbReference type="ARBA" id="ARBA00022989"/>
    </source>
</evidence>
<dbReference type="GO" id="GO:0022857">
    <property type="term" value="F:transmembrane transporter activity"/>
    <property type="evidence" value="ECO:0007669"/>
    <property type="project" value="InterPro"/>
</dbReference>
<dbReference type="InterPro" id="IPR005828">
    <property type="entry name" value="MFS_sugar_transport-like"/>
</dbReference>
<dbReference type="OMA" id="QMFICQL"/>
<organism evidence="7 8">
    <name type="scientific">Zootermopsis nevadensis</name>
    <name type="common">Dampwood termite</name>
    <dbReference type="NCBI Taxonomy" id="136037"/>
    <lineage>
        <taxon>Eukaryota</taxon>
        <taxon>Metazoa</taxon>
        <taxon>Ecdysozoa</taxon>
        <taxon>Arthropoda</taxon>
        <taxon>Hexapoda</taxon>
        <taxon>Insecta</taxon>
        <taxon>Pterygota</taxon>
        <taxon>Neoptera</taxon>
        <taxon>Polyneoptera</taxon>
        <taxon>Dictyoptera</taxon>
        <taxon>Blattodea</taxon>
        <taxon>Blattoidea</taxon>
        <taxon>Termitoidae</taxon>
        <taxon>Termopsidae</taxon>
        <taxon>Zootermopsis</taxon>
    </lineage>
</organism>
<feature type="transmembrane region" description="Helical" evidence="5">
    <location>
        <begin position="199"/>
        <end position="217"/>
    </location>
</feature>
<dbReference type="InParanoid" id="A0A067QRA6"/>
<feature type="transmembrane region" description="Helical" evidence="5">
    <location>
        <begin position="360"/>
        <end position="378"/>
    </location>
</feature>
<keyword evidence="4 5" id="KW-0472">Membrane</keyword>
<dbReference type="Pfam" id="PF00083">
    <property type="entry name" value="Sugar_tr"/>
    <property type="match status" value="1"/>
</dbReference>
<accession>A0A067QRA6</accession>
<feature type="transmembrane region" description="Helical" evidence="5">
    <location>
        <begin position="441"/>
        <end position="461"/>
    </location>
</feature>
<name>A0A067QRA6_ZOONE</name>
<dbReference type="InterPro" id="IPR036259">
    <property type="entry name" value="MFS_trans_sf"/>
</dbReference>
<keyword evidence="7" id="KW-0813">Transport</keyword>
<dbReference type="OrthoDB" id="6612291at2759"/>
<dbReference type="SUPFAM" id="SSF103473">
    <property type="entry name" value="MFS general substrate transporter"/>
    <property type="match status" value="1"/>
</dbReference>
<evidence type="ECO:0000256" key="2">
    <source>
        <dbReference type="ARBA" id="ARBA00022692"/>
    </source>
</evidence>
<dbReference type="EMBL" id="KK853448">
    <property type="protein sequence ID" value="KDR07564.1"/>
    <property type="molecule type" value="Genomic_DNA"/>
</dbReference>
<feature type="transmembrane region" description="Helical" evidence="5">
    <location>
        <begin position="140"/>
        <end position="159"/>
    </location>
</feature>
<comment type="subcellular location">
    <subcellularLocation>
        <location evidence="1">Membrane</location>
        <topology evidence="1">Multi-pass membrane protein</topology>
    </subcellularLocation>
</comment>
<dbReference type="InterPro" id="IPR003663">
    <property type="entry name" value="Sugar/inositol_transpt"/>
</dbReference>
<evidence type="ECO:0000256" key="5">
    <source>
        <dbReference type="SAM" id="Phobius"/>
    </source>
</evidence>
<dbReference type="PANTHER" id="PTHR48021:SF32">
    <property type="entry name" value="FACILITATED TREHALOSE TRANSPORTER TRET1-2 HOMOLOG-LIKE PROTEIN"/>
    <property type="match status" value="1"/>
</dbReference>
<feature type="transmembrane region" description="Helical" evidence="5">
    <location>
        <begin position="171"/>
        <end position="193"/>
    </location>
</feature>
<dbReference type="PROSITE" id="PS50850">
    <property type="entry name" value="MFS"/>
    <property type="match status" value="1"/>
</dbReference>
<dbReference type="AlphaFoldDB" id="A0A067QRA6"/>
<dbReference type="Gene3D" id="1.20.1250.20">
    <property type="entry name" value="MFS general substrate transporter like domains"/>
    <property type="match status" value="1"/>
</dbReference>
<feature type="transmembrane region" description="Helical" evidence="5">
    <location>
        <begin position="43"/>
        <end position="65"/>
    </location>
</feature>
<feature type="transmembrane region" description="Helical" evidence="5">
    <location>
        <begin position="85"/>
        <end position="105"/>
    </location>
</feature>
<dbReference type="GO" id="GO:0016020">
    <property type="term" value="C:membrane"/>
    <property type="evidence" value="ECO:0007669"/>
    <property type="project" value="UniProtKB-SubCell"/>
</dbReference>
<proteinExistence type="predicted"/>
<evidence type="ECO:0000259" key="6">
    <source>
        <dbReference type="PROSITE" id="PS50850"/>
    </source>
</evidence>
<dbReference type="InterPro" id="IPR005829">
    <property type="entry name" value="Sugar_transporter_CS"/>
</dbReference>
<protein>
    <submittedName>
        <fullName evidence="7">Sugar transporter ERD6-like 7</fullName>
    </submittedName>
</protein>
<gene>
    <name evidence="7" type="ORF">L798_02930</name>
</gene>
<dbReference type="PROSITE" id="PS00216">
    <property type="entry name" value="SUGAR_TRANSPORT_1"/>
    <property type="match status" value="1"/>
</dbReference>
<feature type="domain" description="Major facilitator superfamily (MFS) profile" evidence="6">
    <location>
        <begin position="43"/>
        <end position="496"/>
    </location>
</feature>
<sequence>MPVETEKVDDENPDSFNISEEIIHRPDVVPQVKPRWKDAVPQVLASCVAHSIVIQAGVSMAYSAVLLPQLTEPDSILTATKDQSSWIASLVTIGTLIGSLVTGPLMDRLGRKTTCQLSCVPLVVAWILVCLAQSVGMLYIGRLLAGVGGGLSTVALVYVSEVANPKIRPMLLCLNSVFVSFGILLTCVLAQWFSWRGMAVWFMVLAAFSFMILWLVPESPHWLASYRGKKGHSLEAAVRWLNRHPQRYQEEMNTLMEAAQQTRNRRNEGRGLKFLSNSIFVPSTLKPVVILLFIFLFQQLSGGYVVIFYAVNVFKVVGGNFGSGFDEYDTLVFLGLIRFVMSIIAAVASHRFGRRPLSMLSGLGMCITTLIVGIYLHIEPVEYTGGFLNSENRTETVVTTEGEHWTCVVCVLLYVCFCSLGVLVIPWTLIGELLPIKIRGIGGGFMVGIAYILMFGVVKSFPFVLDVTGAGGIFFFFSVMSLAGVAFVYIFLPETLGKTLQEIESYFK</sequence>
<dbReference type="eggNOG" id="KOG0254">
    <property type="taxonomic scope" value="Eukaryota"/>
</dbReference>
<feature type="transmembrane region" description="Helical" evidence="5">
    <location>
        <begin position="473"/>
        <end position="492"/>
    </location>
</feature>
<dbReference type="Proteomes" id="UP000027135">
    <property type="component" value="Unassembled WGS sequence"/>
</dbReference>
<dbReference type="InterPro" id="IPR050549">
    <property type="entry name" value="MFS_Trehalose_Transporter"/>
</dbReference>
<dbReference type="PANTHER" id="PTHR48021">
    <property type="match status" value="1"/>
</dbReference>
<keyword evidence="2 5" id="KW-0812">Transmembrane</keyword>
<dbReference type="InterPro" id="IPR020846">
    <property type="entry name" value="MFS_dom"/>
</dbReference>
<reference evidence="7 8" key="1">
    <citation type="journal article" date="2014" name="Nat. Commun.">
        <title>Molecular traces of alternative social organization in a termite genome.</title>
        <authorList>
            <person name="Terrapon N."/>
            <person name="Li C."/>
            <person name="Robertson H.M."/>
            <person name="Ji L."/>
            <person name="Meng X."/>
            <person name="Booth W."/>
            <person name="Chen Z."/>
            <person name="Childers C.P."/>
            <person name="Glastad K.M."/>
            <person name="Gokhale K."/>
            <person name="Gowin J."/>
            <person name="Gronenberg W."/>
            <person name="Hermansen R.A."/>
            <person name="Hu H."/>
            <person name="Hunt B.G."/>
            <person name="Huylmans A.K."/>
            <person name="Khalil S.M."/>
            <person name="Mitchell R.D."/>
            <person name="Munoz-Torres M.C."/>
            <person name="Mustard J.A."/>
            <person name="Pan H."/>
            <person name="Reese J.T."/>
            <person name="Scharf M.E."/>
            <person name="Sun F."/>
            <person name="Vogel H."/>
            <person name="Xiao J."/>
            <person name="Yang W."/>
            <person name="Yang Z."/>
            <person name="Yang Z."/>
            <person name="Zhou J."/>
            <person name="Zhu J."/>
            <person name="Brent C.S."/>
            <person name="Elsik C.G."/>
            <person name="Goodisman M.A."/>
            <person name="Liberles D.A."/>
            <person name="Roe R.M."/>
            <person name="Vargo E.L."/>
            <person name="Vilcinskas A."/>
            <person name="Wang J."/>
            <person name="Bornberg-Bauer E."/>
            <person name="Korb J."/>
            <person name="Zhang G."/>
            <person name="Liebig J."/>
        </authorList>
    </citation>
    <scope>NUCLEOTIDE SEQUENCE [LARGE SCALE GENOMIC DNA]</scope>
    <source>
        <tissue evidence="7">Whole organism</tissue>
    </source>
</reference>
<evidence type="ECO:0000313" key="7">
    <source>
        <dbReference type="EMBL" id="KDR07564.1"/>
    </source>
</evidence>
<keyword evidence="7" id="KW-0762">Sugar transport</keyword>